<evidence type="ECO:0000256" key="3">
    <source>
        <dbReference type="ARBA" id="ARBA00023163"/>
    </source>
</evidence>
<dbReference type="PANTHER" id="PTHR43130:SF3">
    <property type="entry name" value="HTH-TYPE TRANSCRIPTIONAL REGULATOR RV1931C"/>
    <property type="match status" value="1"/>
</dbReference>
<dbReference type="GO" id="GO:0043565">
    <property type="term" value="F:sequence-specific DNA binding"/>
    <property type="evidence" value="ECO:0007669"/>
    <property type="project" value="InterPro"/>
</dbReference>
<accession>A0A345YP58</accession>
<dbReference type="InterPro" id="IPR018062">
    <property type="entry name" value="HTH_AraC-typ_CS"/>
</dbReference>
<dbReference type="InterPro" id="IPR009057">
    <property type="entry name" value="Homeodomain-like_sf"/>
</dbReference>
<dbReference type="SUPFAM" id="SSF52317">
    <property type="entry name" value="Class I glutamine amidotransferase-like"/>
    <property type="match status" value="1"/>
</dbReference>
<dbReference type="CDD" id="cd03137">
    <property type="entry name" value="GATase1_AraC_1"/>
    <property type="match status" value="1"/>
</dbReference>
<dbReference type="AlphaFoldDB" id="A0A345YP58"/>
<feature type="domain" description="HTH araC/xylS-type" evidence="4">
    <location>
        <begin position="222"/>
        <end position="320"/>
    </location>
</feature>
<evidence type="ECO:0000256" key="1">
    <source>
        <dbReference type="ARBA" id="ARBA00023015"/>
    </source>
</evidence>
<evidence type="ECO:0000313" key="6">
    <source>
        <dbReference type="EMBL" id="RRR24728.1"/>
    </source>
</evidence>
<dbReference type="GO" id="GO:0003700">
    <property type="term" value="F:DNA-binding transcription factor activity"/>
    <property type="evidence" value="ECO:0007669"/>
    <property type="project" value="InterPro"/>
</dbReference>
<dbReference type="InterPro" id="IPR018060">
    <property type="entry name" value="HTH_AraC"/>
</dbReference>
<dbReference type="PROSITE" id="PS00041">
    <property type="entry name" value="HTH_ARAC_FAMILY_1"/>
    <property type="match status" value="1"/>
</dbReference>
<dbReference type="InterPro" id="IPR052158">
    <property type="entry name" value="INH-QAR"/>
</dbReference>
<dbReference type="InterPro" id="IPR002818">
    <property type="entry name" value="DJ-1/PfpI"/>
</dbReference>
<dbReference type="Gene3D" id="3.40.50.880">
    <property type="match status" value="1"/>
</dbReference>
<dbReference type="SMART" id="SM00342">
    <property type="entry name" value="HTH_ARAC"/>
    <property type="match status" value="1"/>
</dbReference>
<dbReference type="EMBL" id="CP031356">
    <property type="protein sequence ID" value="AXK45710.1"/>
    <property type="molecule type" value="Genomic_DNA"/>
</dbReference>
<gene>
    <name evidence="5" type="ORF">DWV08_08880</name>
    <name evidence="6" type="ORF">DXU92_00625</name>
</gene>
<organism evidence="6 8">
    <name type="scientific">Brachybacterium saurashtrense</name>
    <dbReference type="NCBI Taxonomy" id="556288"/>
    <lineage>
        <taxon>Bacteria</taxon>
        <taxon>Bacillati</taxon>
        <taxon>Actinomycetota</taxon>
        <taxon>Actinomycetes</taxon>
        <taxon>Micrococcales</taxon>
        <taxon>Dermabacteraceae</taxon>
        <taxon>Brachybacterium</taxon>
    </lineage>
</organism>
<keyword evidence="1" id="KW-0805">Transcription regulation</keyword>
<dbReference type="SUPFAM" id="SSF46689">
    <property type="entry name" value="Homeodomain-like"/>
    <property type="match status" value="2"/>
</dbReference>
<dbReference type="PANTHER" id="PTHR43130">
    <property type="entry name" value="ARAC-FAMILY TRANSCRIPTIONAL REGULATOR"/>
    <property type="match status" value="1"/>
</dbReference>
<proteinExistence type="predicted"/>
<dbReference type="OrthoDB" id="3194870at2"/>
<sequence length="324" mass="35295">MSSGPVEMDPVRIAIYVFDGISTFHLAIPQMVFGEVARQQLADWSTVLFTDHAGSVTTAEGQEISPITGPGSALTADIVVVPSWFDDGRVPARRLQELLLDAHRRGAVVAGLCLGAFPVADTGLLDGRSAVTHWYAADLLAARRKNVEIDASVLYIDHGDVITSAGTASGIDACLHLVRTRLGTAAANSVARSLVIAPHREGGQAQYVERPLPARSSDDPMSQVLDWAIEHLDEPLTVDDLARRARMSRRTFVRAFRVSTGTTPASWVTSKRLDEARRLLEQTDLPIERVARLVGYSSAITFRQNFSRAFATTPTSYRRRFGTA</sequence>
<evidence type="ECO:0000256" key="2">
    <source>
        <dbReference type="ARBA" id="ARBA00023125"/>
    </source>
</evidence>
<evidence type="ECO:0000259" key="4">
    <source>
        <dbReference type="PROSITE" id="PS01124"/>
    </source>
</evidence>
<dbReference type="PROSITE" id="PS01124">
    <property type="entry name" value="HTH_ARAC_FAMILY_2"/>
    <property type="match status" value="1"/>
</dbReference>
<dbReference type="KEGG" id="bsau:DWV08_08880"/>
<dbReference type="Gene3D" id="1.10.10.60">
    <property type="entry name" value="Homeodomain-like"/>
    <property type="match status" value="1"/>
</dbReference>
<keyword evidence="2" id="KW-0238">DNA-binding</keyword>
<evidence type="ECO:0000313" key="5">
    <source>
        <dbReference type="EMBL" id="AXK45710.1"/>
    </source>
</evidence>
<keyword evidence="3" id="KW-0804">Transcription</keyword>
<dbReference type="Proteomes" id="UP000254236">
    <property type="component" value="Chromosome"/>
</dbReference>
<keyword evidence="7" id="KW-1185">Reference proteome</keyword>
<dbReference type="EMBL" id="QSWH01000001">
    <property type="protein sequence ID" value="RRR24728.1"/>
    <property type="molecule type" value="Genomic_DNA"/>
</dbReference>
<evidence type="ECO:0000313" key="8">
    <source>
        <dbReference type="Proteomes" id="UP000282185"/>
    </source>
</evidence>
<dbReference type="Proteomes" id="UP000282185">
    <property type="component" value="Unassembled WGS sequence"/>
</dbReference>
<evidence type="ECO:0000313" key="7">
    <source>
        <dbReference type="Proteomes" id="UP000254236"/>
    </source>
</evidence>
<dbReference type="Pfam" id="PF12833">
    <property type="entry name" value="HTH_18"/>
    <property type="match status" value="1"/>
</dbReference>
<dbReference type="Pfam" id="PF01965">
    <property type="entry name" value="DJ-1_PfpI"/>
    <property type="match status" value="1"/>
</dbReference>
<dbReference type="InterPro" id="IPR029062">
    <property type="entry name" value="Class_I_gatase-like"/>
</dbReference>
<reference evidence="6 8" key="2">
    <citation type="submission" date="2018-08" db="EMBL/GenBank/DDBJ databases">
        <title>Brachybacterium saurashtrense DSM 23186.</title>
        <authorList>
            <person name="Li Y."/>
        </authorList>
    </citation>
    <scope>NUCLEOTIDE SEQUENCE [LARGE SCALE GENOMIC DNA]</scope>
    <source>
        <strain evidence="6 8">DSM 23186</strain>
    </source>
</reference>
<name>A0A345YP58_9MICO</name>
<reference evidence="5 7" key="1">
    <citation type="submission" date="2018-07" db="EMBL/GenBank/DDBJ databases">
        <title>Brachybacterium saurashtrense DSM 23186 genome sequence.</title>
        <authorList>
            <person name="Guo L."/>
        </authorList>
    </citation>
    <scope>NUCLEOTIDE SEQUENCE [LARGE SCALE GENOMIC DNA]</scope>
    <source>
        <strain evidence="5 7">DSM 23186</strain>
    </source>
</reference>
<protein>
    <submittedName>
        <fullName evidence="6">Helix-turn-helix domain-containing protein</fullName>
    </submittedName>
</protein>